<reference evidence="3" key="1">
    <citation type="journal article" date="2013" name="Nat. Genet.">
        <title>The draft genomes of soft-shell turtle and green sea turtle yield insights into the development and evolution of the turtle-specific body plan.</title>
        <authorList>
            <person name="Wang Z."/>
            <person name="Pascual-Anaya J."/>
            <person name="Zadissa A."/>
            <person name="Li W."/>
            <person name="Niimura Y."/>
            <person name="Huang Z."/>
            <person name="Li C."/>
            <person name="White S."/>
            <person name="Xiong Z."/>
            <person name="Fang D."/>
            <person name="Wang B."/>
            <person name="Ming Y."/>
            <person name="Chen Y."/>
            <person name="Zheng Y."/>
            <person name="Kuraku S."/>
            <person name="Pignatelli M."/>
            <person name="Herrero J."/>
            <person name="Beal K."/>
            <person name="Nozawa M."/>
            <person name="Li Q."/>
            <person name="Wang J."/>
            <person name="Zhang H."/>
            <person name="Yu L."/>
            <person name="Shigenobu S."/>
            <person name="Wang J."/>
            <person name="Liu J."/>
            <person name="Flicek P."/>
            <person name="Searle S."/>
            <person name="Wang J."/>
            <person name="Kuratani S."/>
            <person name="Yin Y."/>
            <person name="Aken B."/>
            <person name="Zhang G."/>
            <person name="Irie N."/>
        </authorList>
    </citation>
    <scope>NUCLEOTIDE SEQUENCE [LARGE SCALE GENOMIC DNA]</scope>
</reference>
<dbReference type="PANTHER" id="PTHR21604:SF0">
    <property type="entry name" value="RETROELEMENT SILENCING FACTOR 1"/>
    <property type="match status" value="1"/>
</dbReference>
<evidence type="ECO:0000313" key="2">
    <source>
        <dbReference type="EMBL" id="EMP28534.1"/>
    </source>
</evidence>
<protein>
    <recommendedName>
        <fullName evidence="4">Retroelement silencing factor 1</fullName>
    </recommendedName>
</protein>
<feature type="region of interest" description="Disordered" evidence="1">
    <location>
        <begin position="1428"/>
        <end position="1469"/>
    </location>
</feature>
<organism evidence="2 3">
    <name type="scientific">Chelonia mydas</name>
    <name type="common">Green sea-turtle</name>
    <name type="synonym">Chelonia agassizi</name>
    <dbReference type="NCBI Taxonomy" id="8469"/>
    <lineage>
        <taxon>Eukaryota</taxon>
        <taxon>Metazoa</taxon>
        <taxon>Chordata</taxon>
        <taxon>Craniata</taxon>
        <taxon>Vertebrata</taxon>
        <taxon>Euteleostomi</taxon>
        <taxon>Archelosauria</taxon>
        <taxon>Testudinata</taxon>
        <taxon>Testudines</taxon>
        <taxon>Cryptodira</taxon>
        <taxon>Durocryptodira</taxon>
        <taxon>Americhelydia</taxon>
        <taxon>Chelonioidea</taxon>
        <taxon>Cheloniidae</taxon>
        <taxon>Chelonia</taxon>
    </lineage>
</organism>
<feature type="compositionally biased region" description="Polar residues" evidence="1">
    <location>
        <begin position="948"/>
        <end position="963"/>
    </location>
</feature>
<evidence type="ECO:0000256" key="1">
    <source>
        <dbReference type="SAM" id="MobiDB-lite"/>
    </source>
</evidence>
<gene>
    <name evidence="2" type="ORF">UY3_14365</name>
</gene>
<feature type="region of interest" description="Disordered" evidence="1">
    <location>
        <begin position="1009"/>
        <end position="1039"/>
    </location>
</feature>
<feature type="compositionally biased region" description="Basic and acidic residues" evidence="1">
    <location>
        <begin position="1449"/>
        <end position="1465"/>
    </location>
</feature>
<feature type="region of interest" description="Disordered" evidence="1">
    <location>
        <begin position="1317"/>
        <end position="1345"/>
    </location>
</feature>
<dbReference type="GO" id="GO:1990226">
    <property type="term" value="F:histone methyltransferase binding"/>
    <property type="evidence" value="ECO:0007669"/>
    <property type="project" value="TreeGrafter"/>
</dbReference>
<feature type="region of interest" description="Disordered" evidence="1">
    <location>
        <begin position="948"/>
        <end position="967"/>
    </location>
</feature>
<feature type="compositionally biased region" description="Basic and acidic residues" evidence="1">
    <location>
        <begin position="1526"/>
        <end position="1545"/>
    </location>
</feature>
<feature type="region of interest" description="Disordered" evidence="1">
    <location>
        <begin position="195"/>
        <end position="218"/>
    </location>
</feature>
<dbReference type="eggNOG" id="ENOG502S9FU">
    <property type="taxonomic scope" value="Eukaryota"/>
</dbReference>
<feature type="compositionally biased region" description="Basic and acidic residues" evidence="1">
    <location>
        <begin position="1011"/>
        <end position="1035"/>
    </location>
</feature>
<feature type="region of interest" description="Disordered" evidence="1">
    <location>
        <begin position="1076"/>
        <end position="1103"/>
    </location>
</feature>
<dbReference type="GO" id="GO:0005634">
    <property type="term" value="C:nucleus"/>
    <property type="evidence" value="ECO:0007669"/>
    <property type="project" value="TreeGrafter"/>
</dbReference>
<evidence type="ECO:0008006" key="4">
    <source>
        <dbReference type="Google" id="ProtNLM"/>
    </source>
</evidence>
<dbReference type="EMBL" id="KB562899">
    <property type="protein sequence ID" value="EMP28534.1"/>
    <property type="molecule type" value="Genomic_DNA"/>
</dbReference>
<accession>M7AUX5</accession>
<evidence type="ECO:0000313" key="3">
    <source>
        <dbReference type="Proteomes" id="UP000031443"/>
    </source>
</evidence>
<feature type="region of interest" description="Disordered" evidence="1">
    <location>
        <begin position="74"/>
        <end position="102"/>
    </location>
</feature>
<dbReference type="InterPro" id="IPR027866">
    <property type="entry name" value="RESF1"/>
</dbReference>
<dbReference type="Pfam" id="PF15395">
    <property type="entry name" value="DUF4617"/>
    <property type="match status" value="1"/>
</dbReference>
<keyword evidence="3" id="KW-1185">Reference proteome</keyword>
<proteinExistence type="predicted"/>
<feature type="region of interest" description="Disordered" evidence="1">
    <location>
        <begin position="1519"/>
        <end position="1545"/>
    </location>
</feature>
<dbReference type="Proteomes" id="UP000031443">
    <property type="component" value="Unassembled WGS sequence"/>
</dbReference>
<feature type="compositionally biased region" description="Polar residues" evidence="1">
    <location>
        <begin position="201"/>
        <end position="218"/>
    </location>
</feature>
<name>M7AUX5_CHEMY</name>
<dbReference type="PANTHER" id="PTHR21604">
    <property type="entry name" value="RETROELEMENT SILENCING FACTOR 1"/>
    <property type="match status" value="1"/>
</dbReference>
<sequence>MSDQSNVSYIKDVQQHWQKLESGETSQGTGNVYNLSGNMTANQSFNEPAKPSTYILERYFNSMQEVVTVPSEPPNKIASVQESPMSGSTDLPDNSKTISSTDGRLKVTKESLAVEAQKLLDIKKKYAILERVFLIKQKLLASSEHNKMTCDLPPHNRNTNLKLFPHVANQTETFSHSGTVGMKSQQLPFRQSSLEERNDKNVTNAGSEGLGKTQNSRWINQGNSASSSVLIAYQDKLPVHLNNLEKNSVLGPKNAPAAGPTQETMKCTENTSGFTKLSSSDRVLPKNISVSTGEASLLHSVLSSMSILQEKKSDALANKMPSLLQNEKITSNLTLSGGSSLASKREAKGAVETVQCSTSACPKLDQHSKGICSQPTENTKTLNNEKILSTSHINPLASETAKLCVTNGLPENTPPPVVTGNSFSKINSCTTSMEEIAACLALWRKCPSESVDVQYSQSNKSIESNLISSPYVGFHDQSTCHILENNQTAVAKGDLNKVTVSTNETTLSSTTPSAGQKHDTLGSNLIKGSEPQVAVVSPLILSKERTSSEHQEKNSTFSAEIIYPVIEGGSVCSLQEDKQKDVSVVVNTNKEIVETTYLLSDKCIPIQKVDSDMQCTKSANGNKIVKDAVNSNCSYDVNKRKADQFAQEVKKANMQLSLQNKTSLPKTSTNGSSLVSQEDLTKNKDCEDFVEPRGTTTIVSEDDMLQISSVCSLVESDASYNSQIASMFSSVPFMHLAKNGALLEENISNTKHKEQQLDTCKGESEMKTNVFEGESFLPLQKTLSKSVSTTKSLGVPSLETFSCDTKQCNKRILDDVNVSSLEEEKNEDTSKAICSSEQKMVQNIVSRNGENTVDVNQELIRNKQDLSFNVICETDVYSTAKEENTQEHISREGENTVDDGISGNRAVPVTFLNDQLTELLKEFPYGIEGADVLMKELTKNEDSVIEPTENQVEKGTQANSKSCDPTDPIDQIKITILNSEQMKELFPEHSHQSCNKVMVENTENQQLEISSSKRETLESHIQPDRNLGMEKEKNTQEITTPKREKKYTYCCLMGWLAAVYAVPGCSCKSREDVTSEKQDGENQCLESENTGFKGRQEMTSRTGRITKTNCTVENNLQLPVKLHDTSKNLPTVDKERKYAPNSTTNKDIKLKVSNESAKAHQEIIRSFHPSEEREIDKFKRINGQWRGELQLHVLTPSSGKEVWTTETDSQKCTREEFASGKVHHTNVEHSIISTKKKEKVCKMESFEKDQTEGLAMKSKTHVHNSKISETIEVKQTKIYEEHKYKKLEQSAGEAHRVKRHNYTFSKNIQIKEKTKLSKEIKHKSDNHGATRKSPNASSRKYEYSQHKSINVLPSQERLYRRKRKENMIGKRDSKKPKLESERIKYETNTFEQSGYNKQTTDVAYFEKSATSKEENVWKYKNFLANHNYIPKPQDKKGRPSKKSKTYFSGREKDLDVQNREKHSEKNPQYLNRKTSRLKIFLQREQQKTYLNRVAFIRTAQESICLTKLDTSPAKPVWHIKSSNKVPEPRQDWKTDSSPSEEDKLHRPQMLEFKLCPEILFRNTATDGESLDIAHSSERDTSLVAGVKSKKEDWLNYIPMKQRKTEGTAQVDDNIPLDAAIEILEGNEALHVPVRDSKAMFQTYRKMYLAKRSRSLDDSCSK</sequence>
<feature type="compositionally biased region" description="Polar residues" evidence="1">
    <location>
        <begin position="78"/>
        <end position="102"/>
    </location>
</feature>
<feature type="compositionally biased region" description="Basic and acidic residues" evidence="1">
    <location>
        <begin position="1317"/>
        <end position="1328"/>
    </location>
</feature>